<name>A0AAD0VDZ4_9ACTN</name>
<dbReference type="AlphaFoldDB" id="A0AAD0VDZ4"/>
<evidence type="ECO:0000313" key="3">
    <source>
        <dbReference type="Proteomes" id="UP000253779"/>
    </source>
</evidence>
<reference evidence="2 3" key="1">
    <citation type="submission" date="2018-07" db="EMBL/GenBank/DDBJ databases">
        <title>Complete genome sequence of soil actinomycete Streptomyces cavourensis tj430.</title>
        <authorList>
            <person name="Wang P."/>
            <person name="Huang Y."/>
        </authorList>
    </citation>
    <scope>NUCLEOTIDE SEQUENCE [LARGE SCALE GENOMIC DNA]</scope>
    <source>
        <strain evidence="2 3">TJ430</strain>
    </source>
</reference>
<feature type="compositionally biased region" description="Gly residues" evidence="1">
    <location>
        <begin position="38"/>
        <end position="47"/>
    </location>
</feature>
<gene>
    <name evidence="2" type="ORF">DTW94_08180</name>
</gene>
<feature type="compositionally biased region" description="Gly residues" evidence="1">
    <location>
        <begin position="1"/>
        <end position="21"/>
    </location>
</feature>
<dbReference type="EMBL" id="CP030930">
    <property type="protein sequence ID" value="AXI71287.1"/>
    <property type="molecule type" value="Genomic_DNA"/>
</dbReference>
<protein>
    <submittedName>
        <fullName evidence="2">Uncharacterized protein</fullName>
    </submittedName>
</protein>
<organism evidence="2 3">
    <name type="scientific">Streptomyces cavourensis</name>
    <dbReference type="NCBI Taxonomy" id="67258"/>
    <lineage>
        <taxon>Bacteria</taxon>
        <taxon>Bacillati</taxon>
        <taxon>Actinomycetota</taxon>
        <taxon>Actinomycetes</taxon>
        <taxon>Kitasatosporales</taxon>
        <taxon>Streptomycetaceae</taxon>
        <taxon>Streptomyces</taxon>
    </lineage>
</organism>
<feature type="region of interest" description="Disordered" evidence="1">
    <location>
        <begin position="1"/>
        <end position="47"/>
    </location>
</feature>
<evidence type="ECO:0000256" key="1">
    <source>
        <dbReference type="SAM" id="MobiDB-lite"/>
    </source>
</evidence>
<accession>A0AAD0VDZ4</accession>
<sequence length="83" mass="8113">MRGGPGWPGGCAAPGGAGWPGGYAVPRWPGGPWPGGRATPGGAGGPGAYAVAVSRGRRMGSPPRAAREIGLPEVVRCTDHGPS</sequence>
<evidence type="ECO:0000313" key="2">
    <source>
        <dbReference type="EMBL" id="AXI71287.1"/>
    </source>
</evidence>
<proteinExistence type="predicted"/>
<dbReference type="Proteomes" id="UP000253779">
    <property type="component" value="Chromosome"/>
</dbReference>